<name>A0A1R4H5Z8_9GAMM</name>
<organism evidence="1 2">
    <name type="scientific">Crenothrix polyspora</name>
    <dbReference type="NCBI Taxonomy" id="360316"/>
    <lineage>
        <taxon>Bacteria</taxon>
        <taxon>Pseudomonadati</taxon>
        <taxon>Pseudomonadota</taxon>
        <taxon>Gammaproteobacteria</taxon>
        <taxon>Methylococcales</taxon>
        <taxon>Crenotrichaceae</taxon>
        <taxon>Crenothrix</taxon>
    </lineage>
</organism>
<sequence>MKLTWILVADNTRARFFTAATPSSALEEFDGLAHPEGRLHDREITTDLPGRIKSSDGVGHAFSQQTDPKQHESDVFAKLIKDCLVEAYNAHKFEQIILVAGPSFLGLLRSQLPDQLEKSVCYTVDKSITTLSVTDIRQHLPEFLPHH</sequence>
<dbReference type="EMBL" id="FUKI01000094">
    <property type="protein sequence ID" value="SJM91698.1"/>
    <property type="molecule type" value="Genomic_DNA"/>
</dbReference>
<dbReference type="RefSeq" id="WP_087143067.1">
    <property type="nucleotide sequence ID" value="NZ_FUKI01000094.1"/>
</dbReference>
<protein>
    <submittedName>
        <fullName evidence="1">Host attachment protein</fullName>
    </submittedName>
</protein>
<reference evidence="2" key="1">
    <citation type="submission" date="2017-02" db="EMBL/GenBank/DDBJ databases">
        <authorList>
            <person name="Daims H."/>
        </authorList>
    </citation>
    <scope>NUCLEOTIDE SEQUENCE [LARGE SCALE GENOMIC DNA]</scope>
</reference>
<proteinExistence type="predicted"/>
<gene>
    <name evidence="1" type="ORF">CRENPOLYSF1_200046</name>
</gene>
<keyword evidence="2" id="KW-1185">Reference proteome</keyword>
<dbReference type="Pfam" id="PF10116">
    <property type="entry name" value="Host_attach"/>
    <property type="match status" value="1"/>
</dbReference>
<dbReference type="OrthoDB" id="329419at2"/>
<accession>A0A1R4H5Z8</accession>
<dbReference type="Proteomes" id="UP000195667">
    <property type="component" value="Unassembled WGS sequence"/>
</dbReference>
<evidence type="ECO:0000313" key="1">
    <source>
        <dbReference type="EMBL" id="SJM91698.1"/>
    </source>
</evidence>
<evidence type="ECO:0000313" key="2">
    <source>
        <dbReference type="Proteomes" id="UP000195667"/>
    </source>
</evidence>
<dbReference type="AlphaFoldDB" id="A0A1R4H5Z8"/>
<dbReference type="InterPro" id="IPR019291">
    <property type="entry name" value="Host_attachment_protein"/>
</dbReference>